<dbReference type="PANTHER" id="PTHR43201">
    <property type="entry name" value="ACYL-COA SYNTHETASE"/>
    <property type="match status" value="1"/>
</dbReference>
<proteinExistence type="predicted"/>
<organism evidence="2 3">
    <name type="scientific">Litchfieldella qijiaojingensis</name>
    <dbReference type="NCBI Taxonomy" id="980347"/>
    <lineage>
        <taxon>Bacteria</taxon>
        <taxon>Pseudomonadati</taxon>
        <taxon>Pseudomonadota</taxon>
        <taxon>Gammaproteobacteria</taxon>
        <taxon>Oceanospirillales</taxon>
        <taxon>Halomonadaceae</taxon>
        <taxon>Litchfieldella</taxon>
    </lineage>
</organism>
<dbReference type="Pfam" id="PF00501">
    <property type="entry name" value="AMP-binding"/>
    <property type="match status" value="1"/>
</dbReference>
<dbReference type="SUPFAM" id="SSF56801">
    <property type="entry name" value="Acetyl-CoA synthetase-like"/>
    <property type="match status" value="1"/>
</dbReference>
<feature type="domain" description="AMP-dependent synthetase/ligase" evidence="1">
    <location>
        <begin position="17"/>
        <end position="333"/>
    </location>
</feature>
<evidence type="ECO:0000259" key="1">
    <source>
        <dbReference type="Pfam" id="PF00501"/>
    </source>
</evidence>
<keyword evidence="3" id="KW-1185">Reference proteome</keyword>
<dbReference type="InterPro" id="IPR020845">
    <property type="entry name" value="AMP-binding_CS"/>
</dbReference>
<name>A0ABQ2YNL3_9GAMM</name>
<evidence type="ECO:0000313" key="3">
    <source>
        <dbReference type="Proteomes" id="UP000653056"/>
    </source>
</evidence>
<dbReference type="Gene3D" id="3.40.50.12780">
    <property type="entry name" value="N-terminal domain of ligase-like"/>
    <property type="match status" value="1"/>
</dbReference>
<sequence>MTDTTMIETTLAALADQPDFELLRVGNDMQTAGVLVNRGRQIAAKLSGLGLDRVLAVTAVSPFDAAAGLLGGLLSGTPVSLINPKLTDAERAAQLSLLGSATIMDDGLARAWQEDDSANSPSDGDAVIRLTSDAPGVIVFTSGSSGAPKAIVHSYKSMSAIVERSYDLYPKGIDIISMPMHSLGGIQSLLTNLAIRRCLCLPEAGDRPAFIAAVKREDPVTILCFPSYAAALLSDSDIKAKNRIETIHTGGEKMDADLRQDLTQGLKCEVYPAYGLAEYGPISVNRSTKADEQDVLGDILPGVEIKLEPLSAEASKATVGELLVRGASRMLGYRLPPNGEFQPADDWFATGDILSETHPGHYRHLGRKSDFVRQGEHYVSLAELERHLTKLNIVQTAAAVKYSRTQEESVAVFVNVSGGSDNQDALIALKSHLDAFCPGLVSQEDLELMDELPLNAAGKVHRTMLRELAQARSLGGA</sequence>
<comment type="caution">
    <text evidence="2">The sequence shown here is derived from an EMBL/GenBank/DDBJ whole genome shotgun (WGS) entry which is preliminary data.</text>
</comment>
<evidence type="ECO:0000313" key="2">
    <source>
        <dbReference type="EMBL" id="GGX88733.1"/>
    </source>
</evidence>
<dbReference type="RefSeq" id="WP_189467814.1">
    <property type="nucleotide sequence ID" value="NZ_BMXS01000005.1"/>
</dbReference>
<protein>
    <submittedName>
        <fullName evidence="2">AMP-dependent synthetase</fullName>
    </submittedName>
</protein>
<dbReference type="Proteomes" id="UP000653056">
    <property type="component" value="Unassembled WGS sequence"/>
</dbReference>
<dbReference type="InterPro" id="IPR045851">
    <property type="entry name" value="AMP-bd_C_sf"/>
</dbReference>
<dbReference type="EMBL" id="BMXS01000005">
    <property type="protein sequence ID" value="GGX88733.1"/>
    <property type="molecule type" value="Genomic_DNA"/>
</dbReference>
<dbReference type="InterPro" id="IPR042099">
    <property type="entry name" value="ANL_N_sf"/>
</dbReference>
<accession>A0ABQ2YNL3</accession>
<dbReference type="PANTHER" id="PTHR43201:SF32">
    <property type="entry name" value="2-SUCCINYLBENZOATE--COA LIGASE, CHLOROPLASTIC_PEROXISOMAL"/>
    <property type="match status" value="1"/>
</dbReference>
<dbReference type="PROSITE" id="PS00455">
    <property type="entry name" value="AMP_BINDING"/>
    <property type="match status" value="1"/>
</dbReference>
<dbReference type="InterPro" id="IPR000873">
    <property type="entry name" value="AMP-dep_synth/lig_dom"/>
</dbReference>
<reference evidence="3" key="1">
    <citation type="journal article" date="2019" name="Int. J. Syst. Evol. Microbiol.">
        <title>The Global Catalogue of Microorganisms (GCM) 10K type strain sequencing project: providing services to taxonomists for standard genome sequencing and annotation.</title>
        <authorList>
            <consortium name="The Broad Institute Genomics Platform"/>
            <consortium name="The Broad Institute Genome Sequencing Center for Infectious Disease"/>
            <person name="Wu L."/>
            <person name="Ma J."/>
        </authorList>
    </citation>
    <scope>NUCLEOTIDE SEQUENCE [LARGE SCALE GENOMIC DNA]</scope>
    <source>
        <strain evidence="3">KCTC 22228</strain>
    </source>
</reference>
<gene>
    <name evidence="2" type="ORF">GCM10007160_15270</name>
</gene>
<dbReference type="Gene3D" id="3.30.300.30">
    <property type="match status" value="1"/>
</dbReference>